<evidence type="ECO:0000256" key="3">
    <source>
        <dbReference type="ARBA" id="ARBA00022692"/>
    </source>
</evidence>
<feature type="transmembrane region" description="Helical" evidence="6">
    <location>
        <begin position="332"/>
        <end position="352"/>
    </location>
</feature>
<dbReference type="PRINTS" id="PR01035">
    <property type="entry name" value="TCRTETA"/>
</dbReference>
<evidence type="ECO:0000259" key="7">
    <source>
        <dbReference type="PROSITE" id="PS50850"/>
    </source>
</evidence>
<feature type="transmembrane region" description="Helical" evidence="6">
    <location>
        <begin position="166"/>
        <end position="188"/>
    </location>
</feature>
<feature type="transmembrane region" description="Helical" evidence="6">
    <location>
        <begin position="142"/>
        <end position="160"/>
    </location>
</feature>
<feature type="domain" description="Major facilitator superfamily (MFS) profile" evidence="7">
    <location>
        <begin position="18"/>
        <end position="418"/>
    </location>
</feature>
<dbReference type="PANTHER" id="PTHR23504">
    <property type="entry name" value="MAJOR FACILITATOR SUPERFAMILY DOMAIN-CONTAINING PROTEIN 10"/>
    <property type="match status" value="1"/>
</dbReference>
<dbReference type="InterPro" id="IPR011701">
    <property type="entry name" value="MFS"/>
</dbReference>
<reference evidence="8" key="1">
    <citation type="submission" date="2021-02" db="EMBL/GenBank/DDBJ databases">
        <authorList>
            <person name="Dougan E. K."/>
            <person name="Rhodes N."/>
            <person name="Thang M."/>
            <person name="Chan C."/>
        </authorList>
    </citation>
    <scope>NUCLEOTIDE SEQUENCE</scope>
</reference>
<evidence type="ECO:0000256" key="4">
    <source>
        <dbReference type="ARBA" id="ARBA00022989"/>
    </source>
</evidence>
<keyword evidence="5 6" id="KW-0472">Membrane</keyword>
<feature type="transmembrane region" description="Helical" evidence="6">
    <location>
        <begin position="254"/>
        <end position="272"/>
    </location>
</feature>
<dbReference type="InterPro" id="IPR001958">
    <property type="entry name" value="Tet-R_TetA/multi-R_MdtG-like"/>
</dbReference>
<comment type="subcellular location">
    <subcellularLocation>
        <location evidence="1">Membrane</location>
        <topology evidence="1">Multi-pass membrane protein</topology>
    </subcellularLocation>
</comment>
<gene>
    <name evidence="8" type="ORF">PGLA1383_LOCUS1623</name>
</gene>
<protein>
    <recommendedName>
        <fullName evidence="7">Major facilitator superfamily (MFS) profile domain-containing protein</fullName>
    </recommendedName>
</protein>
<evidence type="ECO:0000256" key="1">
    <source>
        <dbReference type="ARBA" id="ARBA00004141"/>
    </source>
</evidence>
<dbReference type="OMA" id="ENWSIER"/>
<dbReference type="PANTHER" id="PTHR23504:SF15">
    <property type="entry name" value="MAJOR FACILITATOR SUPERFAMILY (MFS) PROFILE DOMAIN-CONTAINING PROTEIN"/>
    <property type="match status" value="1"/>
</dbReference>
<dbReference type="GO" id="GO:0016020">
    <property type="term" value="C:membrane"/>
    <property type="evidence" value="ECO:0007669"/>
    <property type="project" value="UniProtKB-SubCell"/>
</dbReference>
<dbReference type="PROSITE" id="PS50850">
    <property type="entry name" value="MFS"/>
    <property type="match status" value="1"/>
</dbReference>
<dbReference type="GO" id="GO:0022857">
    <property type="term" value="F:transmembrane transporter activity"/>
    <property type="evidence" value="ECO:0007669"/>
    <property type="project" value="InterPro"/>
</dbReference>
<proteinExistence type="predicted"/>
<comment type="caution">
    <text evidence="8">The sequence shown here is derived from an EMBL/GenBank/DDBJ whole genome shotgun (WGS) entry which is preliminary data.</text>
</comment>
<name>A0A813D2Q1_POLGL</name>
<keyword evidence="9" id="KW-1185">Reference proteome</keyword>
<feature type="transmembrane region" description="Helical" evidence="6">
    <location>
        <begin position="394"/>
        <end position="415"/>
    </location>
</feature>
<sequence>MSPPEVPAATSHASAFGGLGSVYLAVLFDCMGAMMVMPLLPFLAREMHGSPFAIGCMQSFYSLMQIIGTLVLGTLADRVGKRKVLLVSLFCSSFFLMAFGLATTLWQLVLFRGFNGFFAGTVSICQAIVADATDAEHRVGKMALIMAAYGVGVVLGPGLAGLLAPWGVLAVCMTASCCTFLNFLLAYFQLPSGAKAGPKEQETCEQQEEPGLPEDESVEDLGAWDTLQRLLALLLSDPVLSCVLWLNFLQELTMGAFMGVTALLFADVYGITGGGLGEIFCVAGVSMVVFQGLVVKTLVDQVGRPTSIMAGSVIRACTYAAMAALELPLLPWLAPVGIVAAGALIDPCTACIASERAPSGLSGIVLGVFQSTGSLGSFLGPVLAGALYCVWRPAPYWAASAASAACIPVVMPLVLHHRRLRREELKAAEGLQGASGDSEVPLLGPLDQLFNQAKNRRTRRLERVASTLGTLQGARANFFALPMLRFAGLEVCDEVPALRRSTTFSNHQPSVEDNFLEGLPLPKKSSSTGRFEQALLRSLTFEASPMAAGSERIYRHRNSM</sequence>
<dbReference type="OrthoDB" id="425449at2759"/>
<evidence type="ECO:0000313" key="8">
    <source>
        <dbReference type="EMBL" id="CAE8582631.1"/>
    </source>
</evidence>
<feature type="transmembrane region" description="Helical" evidence="6">
    <location>
        <begin position="279"/>
        <end position="299"/>
    </location>
</feature>
<dbReference type="Gene3D" id="1.20.1250.20">
    <property type="entry name" value="MFS general substrate transporter like domains"/>
    <property type="match status" value="1"/>
</dbReference>
<dbReference type="Pfam" id="PF07690">
    <property type="entry name" value="MFS_1"/>
    <property type="match status" value="1"/>
</dbReference>
<feature type="transmembrane region" description="Helical" evidence="6">
    <location>
        <begin position="21"/>
        <end position="40"/>
    </location>
</feature>
<evidence type="ECO:0000256" key="6">
    <source>
        <dbReference type="SAM" id="Phobius"/>
    </source>
</evidence>
<dbReference type="SUPFAM" id="SSF103473">
    <property type="entry name" value="MFS general substrate transporter"/>
    <property type="match status" value="1"/>
</dbReference>
<keyword evidence="4 6" id="KW-1133">Transmembrane helix</keyword>
<keyword evidence="2" id="KW-0813">Transport</keyword>
<evidence type="ECO:0000256" key="5">
    <source>
        <dbReference type="ARBA" id="ARBA00023136"/>
    </source>
</evidence>
<dbReference type="InterPro" id="IPR036259">
    <property type="entry name" value="MFS_trans_sf"/>
</dbReference>
<feature type="transmembrane region" description="Helical" evidence="6">
    <location>
        <begin position="52"/>
        <end position="72"/>
    </location>
</feature>
<accession>A0A813D2Q1</accession>
<dbReference type="CDD" id="cd17330">
    <property type="entry name" value="MFS_SLC46_TetA_like"/>
    <property type="match status" value="1"/>
</dbReference>
<evidence type="ECO:0000313" key="9">
    <source>
        <dbReference type="Proteomes" id="UP000654075"/>
    </source>
</evidence>
<evidence type="ECO:0000256" key="2">
    <source>
        <dbReference type="ARBA" id="ARBA00022448"/>
    </source>
</evidence>
<feature type="transmembrane region" description="Helical" evidence="6">
    <location>
        <begin position="364"/>
        <end position="388"/>
    </location>
</feature>
<dbReference type="Proteomes" id="UP000654075">
    <property type="component" value="Unassembled WGS sequence"/>
</dbReference>
<dbReference type="InterPro" id="IPR020846">
    <property type="entry name" value="MFS_dom"/>
</dbReference>
<feature type="transmembrane region" description="Helical" evidence="6">
    <location>
        <begin position="84"/>
        <end position="103"/>
    </location>
</feature>
<organism evidence="8 9">
    <name type="scientific">Polarella glacialis</name>
    <name type="common">Dinoflagellate</name>
    <dbReference type="NCBI Taxonomy" id="89957"/>
    <lineage>
        <taxon>Eukaryota</taxon>
        <taxon>Sar</taxon>
        <taxon>Alveolata</taxon>
        <taxon>Dinophyceae</taxon>
        <taxon>Suessiales</taxon>
        <taxon>Suessiaceae</taxon>
        <taxon>Polarella</taxon>
    </lineage>
</organism>
<dbReference type="EMBL" id="CAJNNV010000442">
    <property type="protein sequence ID" value="CAE8582631.1"/>
    <property type="molecule type" value="Genomic_DNA"/>
</dbReference>
<keyword evidence="3 6" id="KW-0812">Transmembrane</keyword>
<dbReference type="AlphaFoldDB" id="A0A813D2Q1"/>